<sequence>MNQSLEKAERIRACKNRRHVTLVTGYDYPTGRLLDEAGVDIVLVGDSVGMVLLGFPDTTHVTLDHMLHHVEAAARGVKNALLVGDMPIHTYDTVEDAVQSARRLFQAGADAVKLEGGASQAEKIRAIVDSGIPVVGHIGLLPQKVLEEGGYKIKGKSSAEAEVLVRDVKAVAEAGACAVVVEGVTPHAARQITVHSPIPTLGIGSGAHTCDGDVVVIHDLVGAFPWFVPAFVKPRADVAGSMTAAVREWMKDSYTEPGSIKLP</sequence>
<comment type="subcellular location">
    <subcellularLocation>
        <location evidence="5">Cytoplasm</location>
    </subcellularLocation>
</comment>
<feature type="active site" description="Proton acceptor" evidence="5 6">
    <location>
        <position position="182"/>
    </location>
</feature>
<keyword evidence="3 5" id="KW-0566">Pantothenate biosynthesis</keyword>
<dbReference type="UniPathway" id="UPA00028">
    <property type="reaction ID" value="UER00003"/>
</dbReference>
<dbReference type="HAMAP" id="MF_00156">
    <property type="entry name" value="PanB"/>
    <property type="match status" value="1"/>
</dbReference>
<dbReference type="NCBIfam" id="NF001452">
    <property type="entry name" value="PRK00311.1"/>
    <property type="match status" value="1"/>
</dbReference>
<feature type="binding site" evidence="5 7">
    <location>
        <position position="85"/>
    </location>
    <ligand>
        <name>3-methyl-2-oxobutanoate</name>
        <dbReference type="ChEBI" id="CHEBI:11851"/>
    </ligand>
</feature>
<dbReference type="GO" id="GO:0003864">
    <property type="term" value="F:3-methyl-2-oxobutanoate hydroxymethyltransferase activity"/>
    <property type="evidence" value="ECO:0007669"/>
    <property type="project" value="UniProtKB-UniRule"/>
</dbReference>
<comment type="subunit">
    <text evidence="2 5">Homodecamer; pentamer of dimers.</text>
</comment>
<evidence type="ECO:0000313" key="9">
    <source>
        <dbReference type="EMBL" id="PNC19222.1"/>
    </source>
</evidence>
<dbReference type="CDD" id="cd06557">
    <property type="entry name" value="KPHMT-like"/>
    <property type="match status" value="1"/>
</dbReference>
<evidence type="ECO:0000256" key="8">
    <source>
        <dbReference type="PIRSR" id="PIRSR000388-3"/>
    </source>
</evidence>
<dbReference type="OrthoDB" id="9781789at2"/>
<dbReference type="NCBIfam" id="TIGR00222">
    <property type="entry name" value="panB"/>
    <property type="match status" value="1"/>
</dbReference>
<feature type="binding site" evidence="5 8">
    <location>
        <position position="46"/>
    </location>
    <ligand>
        <name>Mg(2+)</name>
        <dbReference type="ChEBI" id="CHEBI:18420"/>
    </ligand>
</feature>
<dbReference type="Proteomes" id="UP000236000">
    <property type="component" value="Unassembled WGS sequence"/>
</dbReference>
<name>A0A2N8HFU6_9BACT</name>
<evidence type="ECO:0000256" key="4">
    <source>
        <dbReference type="ARBA" id="ARBA00022679"/>
    </source>
</evidence>
<dbReference type="Gene3D" id="3.20.20.60">
    <property type="entry name" value="Phosphoenolpyruvate-binding domains"/>
    <property type="match status" value="1"/>
</dbReference>
<dbReference type="PANTHER" id="PTHR20881:SF0">
    <property type="entry name" value="3-METHYL-2-OXOBUTANOATE HYDROXYMETHYLTRANSFERASE"/>
    <property type="match status" value="1"/>
</dbReference>
<dbReference type="Pfam" id="PF02548">
    <property type="entry name" value="Pantoate_transf"/>
    <property type="match status" value="1"/>
</dbReference>
<evidence type="ECO:0000256" key="7">
    <source>
        <dbReference type="PIRSR" id="PIRSR000388-2"/>
    </source>
</evidence>
<keyword evidence="4 5" id="KW-0808">Transferase</keyword>
<comment type="pathway">
    <text evidence="5">Cofactor biosynthesis; (R)-pantothenate biosynthesis; (R)-pantoate from 3-methyl-2-oxobutanoate: step 1/2.</text>
</comment>
<dbReference type="InterPro" id="IPR015813">
    <property type="entry name" value="Pyrv/PenolPyrv_kinase-like_dom"/>
</dbReference>
<dbReference type="GO" id="GO:0008168">
    <property type="term" value="F:methyltransferase activity"/>
    <property type="evidence" value="ECO:0007669"/>
    <property type="project" value="UniProtKB-KW"/>
</dbReference>
<comment type="catalytic activity">
    <reaction evidence="5">
        <text>(6R)-5,10-methylene-5,6,7,8-tetrahydrofolate + 3-methyl-2-oxobutanoate + H2O = 2-dehydropantoate + (6S)-5,6,7,8-tetrahydrofolate</text>
        <dbReference type="Rhea" id="RHEA:11824"/>
        <dbReference type="ChEBI" id="CHEBI:11561"/>
        <dbReference type="ChEBI" id="CHEBI:11851"/>
        <dbReference type="ChEBI" id="CHEBI:15377"/>
        <dbReference type="ChEBI" id="CHEBI:15636"/>
        <dbReference type="ChEBI" id="CHEBI:57453"/>
        <dbReference type="EC" id="2.1.2.11"/>
    </reaction>
</comment>
<keyword evidence="5 8" id="KW-0479">Metal-binding</keyword>
<dbReference type="GO" id="GO:0015940">
    <property type="term" value="P:pantothenate biosynthetic process"/>
    <property type="evidence" value="ECO:0007669"/>
    <property type="project" value="UniProtKB-UniRule"/>
</dbReference>
<dbReference type="PIRSF" id="PIRSF000388">
    <property type="entry name" value="Pantoate_hydroxy_MeTrfase"/>
    <property type="match status" value="1"/>
</dbReference>
<accession>A0A2N8HFU6</accession>
<evidence type="ECO:0000256" key="5">
    <source>
        <dbReference type="HAMAP-Rule" id="MF_00156"/>
    </source>
</evidence>
<dbReference type="GO" id="GO:0005737">
    <property type="term" value="C:cytoplasm"/>
    <property type="evidence" value="ECO:0007669"/>
    <property type="project" value="UniProtKB-SubCell"/>
</dbReference>
<protein>
    <recommendedName>
        <fullName evidence="5">3-methyl-2-oxobutanoate hydroxymethyltransferase</fullName>
        <ecNumber evidence="5">2.1.2.11</ecNumber>
    </recommendedName>
    <alternativeName>
        <fullName evidence="5">Ketopantoate hydroxymethyltransferase</fullName>
        <shortName evidence="5">KPHMT</shortName>
    </alternativeName>
</protein>
<comment type="cofactor">
    <cofactor evidence="5 8">
        <name>Mg(2+)</name>
        <dbReference type="ChEBI" id="CHEBI:18420"/>
    </cofactor>
    <text evidence="5 8">Binds 1 Mg(2+) ion per subunit.</text>
</comment>
<comment type="similarity">
    <text evidence="1 5">Belongs to the PanB family.</text>
</comment>
<evidence type="ECO:0000256" key="3">
    <source>
        <dbReference type="ARBA" id="ARBA00022655"/>
    </source>
</evidence>
<keyword evidence="9" id="KW-0489">Methyltransferase</keyword>
<feature type="binding site" evidence="5 7">
    <location>
        <position position="113"/>
    </location>
    <ligand>
        <name>3-methyl-2-oxobutanoate</name>
        <dbReference type="ChEBI" id="CHEBI:11851"/>
    </ligand>
</feature>
<keyword evidence="5 8" id="KW-0460">Magnesium</keyword>
<proteinExistence type="inferred from homology"/>
<feature type="binding site" evidence="5 7">
    <location>
        <begin position="46"/>
        <end position="47"/>
    </location>
    <ligand>
        <name>3-methyl-2-oxobutanoate</name>
        <dbReference type="ChEBI" id="CHEBI:11851"/>
    </ligand>
</feature>
<dbReference type="EC" id="2.1.2.11" evidence="5"/>
<dbReference type="InterPro" id="IPR040442">
    <property type="entry name" value="Pyrv_kinase-like_dom_sf"/>
</dbReference>
<keyword evidence="5" id="KW-0963">Cytoplasm</keyword>
<evidence type="ECO:0000313" key="10">
    <source>
        <dbReference type="Proteomes" id="UP000236000"/>
    </source>
</evidence>
<dbReference type="PANTHER" id="PTHR20881">
    <property type="entry name" value="3-METHYL-2-OXOBUTANOATE HYDROXYMETHYLTRANSFERASE"/>
    <property type="match status" value="1"/>
</dbReference>
<dbReference type="AlphaFoldDB" id="A0A2N8HFU6"/>
<comment type="caution">
    <text evidence="9">The sequence shown here is derived from an EMBL/GenBank/DDBJ whole genome shotgun (WGS) entry which is preliminary data.</text>
</comment>
<dbReference type="RefSeq" id="WP_102712380.1">
    <property type="nucleotide sequence ID" value="NZ_PJKA01000005.1"/>
</dbReference>
<dbReference type="InterPro" id="IPR003700">
    <property type="entry name" value="Pantoate_hydroxy_MeTrfase"/>
</dbReference>
<dbReference type="SUPFAM" id="SSF51621">
    <property type="entry name" value="Phosphoenolpyruvate/pyruvate domain"/>
    <property type="match status" value="1"/>
</dbReference>
<feature type="binding site" evidence="5 8">
    <location>
        <position position="115"/>
    </location>
    <ligand>
        <name>Mg(2+)</name>
        <dbReference type="ChEBI" id="CHEBI:18420"/>
    </ligand>
</feature>
<dbReference type="EMBL" id="PJKA01000005">
    <property type="protein sequence ID" value="PNC19222.1"/>
    <property type="molecule type" value="Genomic_DNA"/>
</dbReference>
<dbReference type="GO" id="GO:0000287">
    <property type="term" value="F:magnesium ion binding"/>
    <property type="evidence" value="ECO:0007669"/>
    <property type="project" value="TreeGrafter"/>
</dbReference>
<organism evidence="9 10">
    <name type="scientific">Akkermansia muciniphila</name>
    <dbReference type="NCBI Taxonomy" id="239935"/>
    <lineage>
        <taxon>Bacteria</taxon>
        <taxon>Pseudomonadati</taxon>
        <taxon>Verrucomicrobiota</taxon>
        <taxon>Verrucomicrobiia</taxon>
        <taxon>Verrucomicrobiales</taxon>
        <taxon>Akkermansiaceae</taxon>
        <taxon>Akkermansia</taxon>
    </lineage>
</organism>
<evidence type="ECO:0000256" key="6">
    <source>
        <dbReference type="PIRSR" id="PIRSR000388-1"/>
    </source>
</evidence>
<dbReference type="GO" id="GO:0032259">
    <property type="term" value="P:methylation"/>
    <property type="evidence" value="ECO:0007669"/>
    <property type="project" value="UniProtKB-KW"/>
</dbReference>
<evidence type="ECO:0000256" key="1">
    <source>
        <dbReference type="ARBA" id="ARBA00008676"/>
    </source>
</evidence>
<feature type="binding site" evidence="5 8">
    <location>
        <position position="85"/>
    </location>
    <ligand>
        <name>Mg(2+)</name>
        <dbReference type="ChEBI" id="CHEBI:18420"/>
    </ligand>
</feature>
<gene>
    <name evidence="5 9" type="primary">panB</name>
    <name evidence="9" type="ORF">CXU22_02885</name>
</gene>
<reference evidence="9 10" key="1">
    <citation type="journal article" date="2017" name="BMC Genomics">
        <title>Genome sequencing of 39 Akkermansia muciniphila isolates reveals its population structure, genomic and functional diverisity, and global distribution in mammalian gut microbiotas.</title>
        <authorList>
            <person name="Guo X."/>
            <person name="Li S."/>
            <person name="Zhang J."/>
            <person name="Wu F."/>
            <person name="Li X."/>
            <person name="Wu D."/>
            <person name="Zhang M."/>
            <person name="Ou Z."/>
            <person name="Jie Z."/>
            <person name="Yan Q."/>
            <person name="Li P."/>
            <person name="Yi J."/>
            <person name="Peng Y."/>
        </authorList>
    </citation>
    <scope>NUCLEOTIDE SEQUENCE [LARGE SCALE GENOMIC DNA]</scope>
    <source>
        <strain evidence="9 10">GP24</strain>
    </source>
</reference>
<evidence type="ECO:0000256" key="2">
    <source>
        <dbReference type="ARBA" id="ARBA00011424"/>
    </source>
</evidence>
<comment type="function">
    <text evidence="5">Catalyzes the reversible reaction in which hydroxymethyl group from 5,10-methylenetetrahydrofolate is transferred onto alpha-ketoisovalerate to form ketopantoate.</text>
</comment>